<dbReference type="PRINTS" id="PR00463">
    <property type="entry name" value="EP450I"/>
</dbReference>
<dbReference type="GO" id="GO:0020037">
    <property type="term" value="F:heme binding"/>
    <property type="evidence" value="ECO:0007669"/>
    <property type="project" value="InterPro"/>
</dbReference>
<dbReference type="GO" id="GO:0005506">
    <property type="term" value="F:iron ion binding"/>
    <property type="evidence" value="ECO:0007669"/>
    <property type="project" value="InterPro"/>
</dbReference>
<name>A0A843VDY0_COLES</name>
<feature type="transmembrane region" description="Helical" evidence="1">
    <location>
        <begin position="29"/>
        <end position="48"/>
    </location>
</feature>
<evidence type="ECO:0000313" key="3">
    <source>
        <dbReference type="Proteomes" id="UP000652761"/>
    </source>
</evidence>
<dbReference type="Pfam" id="PF00067">
    <property type="entry name" value="p450"/>
    <property type="match status" value="1"/>
</dbReference>
<dbReference type="Proteomes" id="UP000652761">
    <property type="component" value="Unassembled WGS sequence"/>
</dbReference>
<dbReference type="PANTHER" id="PTHR47951">
    <property type="entry name" value="OS08G0547900 PROTEIN"/>
    <property type="match status" value="1"/>
</dbReference>
<dbReference type="EMBL" id="NMUH01001641">
    <property type="protein sequence ID" value="MQL94165.1"/>
    <property type="molecule type" value="Genomic_DNA"/>
</dbReference>
<keyword evidence="1" id="KW-1133">Transmembrane helix</keyword>
<dbReference type="GO" id="GO:0004497">
    <property type="term" value="F:monooxygenase activity"/>
    <property type="evidence" value="ECO:0007669"/>
    <property type="project" value="InterPro"/>
</dbReference>
<keyword evidence="1" id="KW-0812">Transmembrane</keyword>
<dbReference type="InterPro" id="IPR002401">
    <property type="entry name" value="Cyt_P450_E_grp-I"/>
</dbReference>
<dbReference type="AlphaFoldDB" id="A0A843VDY0"/>
<keyword evidence="3" id="KW-1185">Reference proteome</keyword>
<dbReference type="InterPro" id="IPR001128">
    <property type="entry name" value="Cyt_P450"/>
</dbReference>
<reference evidence="2" key="1">
    <citation type="submission" date="2017-07" db="EMBL/GenBank/DDBJ databases">
        <title>Taro Niue Genome Assembly and Annotation.</title>
        <authorList>
            <person name="Atibalentja N."/>
            <person name="Keating K."/>
            <person name="Fields C.J."/>
        </authorList>
    </citation>
    <scope>NUCLEOTIDE SEQUENCE</scope>
    <source>
        <strain evidence="2">Niue_2</strain>
        <tissue evidence="2">Leaf</tissue>
    </source>
</reference>
<gene>
    <name evidence="2" type="ORF">Taro_026822</name>
</gene>
<sequence>MCAGALSKDGAIASRARSWWPEGGNQGDVLASAVLTLLIIAGISSYLVRRKKTGHARTALPPGPTGLPLLGSLPFLGPDLHRSFAELAKAYGPVMSIRLGTKLCLVVSSPAAAKEVLKDLDAIFANRDVPASAKVINYGGRGIGWNGSLASWRVLRKMTVRELLNTSTVNAFYSLRRSEVRRMVREVHRMCGTPVQVWAKTSLTSLDVITNMMWGSTVQGEERSQVGKEFSEVVTEINDLLGVPNVSDLIPALARFDLQGVERRMKRLHVLCDKILSKIIDMRVRDAGNGGGEGGEEKKGGGNRGKDFLQVMLDAVESTAEAPLTVDNLKAIMMASRIDRATHRTGELAAEISSLWAVGQHLSKLGSPMGRAIFGQKWAYWAILHRC</sequence>
<proteinExistence type="predicted"/>
<dbReference type="PANTHER" id="PTHR47951:SF3">
    <property type="entry name" value="CYTOCHROME P450, FAMILY 706, SUBFAMILY A, POLYPEPTIDE 4"/>
    <property type="match status" value="1"/>
</dbReference>
<evidence type="ECO:0000313" key="2">
    <source>
        <dbReference type="EMBL" id="MQL94165.1"/>
    </source>
</evidence>
<comment type="caution">
    <text evidence="2">The sequence shown here is derived from an EMBL/GenBank/DDBJ whole genome shotgun (WGS) entry which is preliminary data.</text>
</comment>
<protein>
    <submittedName>
        <fullName evidence="2">Uncharacterized protein</fullName>
    </submittedName>
</protein>
<dbReference type="GO" id="GO:0016705">
    <property type="term" value="F:oxidoreductase activity, acting on paired donors, with incorporation or reduction of molecular oxygen"/>
    <property type="evidence" value="ECO:0007669"/>
    <property type="project" value="InterPro"/>
</dbReference>
<dbReference type="OrthoDB" id="687266at2759"/>
<dbReference type="SUPFAM" id="SSF48264">
    <property type="entry name" value="Cytochrome P450"/>
    <property type="match status" value="1"/>
</dbReference>
<organism evidence="2 3">
    <name type="scientific">Colocasia esculenta</name>
    <name type="common">Wild taro</name>
    <name type="synonym">Arum esculentum</name>
    <dbReference type="NCBI Taxonomy" id="4460"/>
    <lineage>
        <taxon>Eukaryota</taxon>
        <taxon>Viridiplantae</taxon>
        <taxon>Streptophyta</taxon>
        <taxon>Embryophyta</taxon>
        <taxon>Tracheophyta</taxon>
        <taxon>Spermatophyta</taxon>
        <taxon>Magnoliopsida</taxon>
        <taxon>Liliopsida</taxon>
        <taxon>Araceae</taxon>
        <taxon>Aroideae</taxon>
        <taxon>Colocasieae</taxon>
        <taxon>Colocasia</taxon>
    </lineage>
</organism>
<keyword evidence="1" id="KW-0472">Membrane</keyword>
<accession>A0A843VDY0</accession>
<dbReference type="Gene3D" id="1.10.630.10">
    <property type="entry name" value="Cytochrome P450"/>
    <property type="match status" value="1"/>
</dbReference>
<evidence type="ECO:0000256" key="1">
    <source>
        <dbReference type="SAM" id="Phobius"/>
    </source>
</evidence>
<dbReference type="InterPro" id="IPR036396">
    <property type="entry name" value="Cyt_P450_sf"/>
</dbReference>